<sequence length="122" mass="13362">MDTGIERIRDISLAGGETRMLFVRPDSKVIGMRGSRVMVQEWVPLGDAAFSIRMPVAPGQMHSMAYGGRVLFCADGPAQVRVIERTAWLPRAAVRLAMQARALTAWVRARVRRRSGGLSGPA</sequence>
<name>A0A261RYK1_9BORD</name>
<accession>A0A261RYK1</accession>
<evidence type="ECO:0000313" key="1">
    <source>
        <dbReference type="EMBL" id="OZI30168.1"/>
    </source>
</evidence>
<gene>
    <name evidence="1" type="ORF">CAL29_19095</name>
</gene>
<dbReference type="AlphaFoldDB" id="A0A261RYK1"/>
<dbReference type="EMBL" id="NEVM01000005">
    <property type="protein sequence ID" value="OZI30168.1"/>
    <property type="molecule type" value="Genomic_DNA"/>
</dbReference>
<organism evidence="1 2">
    <name type="scientific">Bordetella genomosp. 10</name>
    <dbReference type="NCBI Taxonomy" id="1416804"/>
    <lineage>
        <taxon>Bacteria</taxon>
        <taxon>Pseudomonadati</taxon>
        <taxon>Pseudomonadota</taxon>
        <taxon>Betaproteobacteria</taxon>
        <taxon>Burkholderiales</taxon>
        <taxon>Alcaligenaceae</taxon>
        <taxon>Bordetella</taxon>
    </lineage>
</organism>
<reference evidence="2" key="1">
    <citation type="submission" date="2017-05" db="EMBL/GenBank/DDBJ databases">
        <title>Complete and WGS of Bordetella genogroups.</title>
        <authorList>
            <person name="Spilker T."/>
            <person name="Lipuma J."/>
        </authorList>
    </citation>
    <scope>NUCLEOTIDE SEQUENCE [LARGE SCALE GENOMIC DNA]</scope>
    <source>
        <strain evidence="2">AU16122</strain>
    </source>
</reference>
<comment type="caution">
    <text evidence="1">The sequence shown here is derived from an EMBL/GenBank/DDBJ whole genome shotgun (WGS) entry which is preliminary data.</text>
</comment>
<proteinExistence type="predicted"/>
<dbReference type="Proteomes" id="UP000216020">
    <property type="component" value="Unassembled WGS sequence"/>
</dbReference>
<protein>
    <submittedName>
        <fullName evidence="1">Uncharacterized protein</fullName>
    </submittedName>
</protein>
<evidence type="ECO:0000313" key="2">
    <source>
        <dbReference type="Proteomes" id="UP000216020"/>
    </source>
</evidence>
<keyword evidence="2" id="KW-1185">Reference proteome</keyword>